<gene>
    <name evidence="4" type="ORF">C8N28_2155</name>
</gene>
<evidence type="ECO:0000313" key="5">
    <source>
        <dbReference type="Proteomes" id="UP000294616"/>
    </source>
</evidence>
<dbReference type="InterPro" id="IPR036291">
    <property type="entry name" value="NAD(P)-bd_dom_sf"/>
</dbReference>
<keyword evidence="1" id="KW-0521">NADP</keyword>
<dbReference type="InterPro" id="IPR013154">
    <property type="entry name" value="ADH-like_N"/>
</dbReference>
<dbReference type="CDD" id="cd05276">
    <property type="entry name" value="p53_inducible_oxidoreductase"/>
    <property type="match status" value="1"/>
</dbReference>
<evidence type="ECO:0000313" key="4">
    <source>
        <dbReference type="EMBL" id="TCK83553.1"/>
    </source>
</evidence>
<dbReference type="Gene3D" id="3.90.180.10">
    <property type="entry name" value="Medium-chain alcohol dehydrogenases, catalytic domain"/>
    <property type="match status" value="1"/>
</dbReference>
<dbReference type="PROSITE" id="PS01162">
    <property type="entry name" value="QOR_ZETA_CRYSTAL"/>
    <property type="match status" value="1"/>
</dbReference>
<dbReference type="GO" id="GO:0008270">
    <property type="term" value="F:zinc ion binding"/>
    <property type="evidence" value="ECO:0007669"/>
    <property type="project" value="InterPro"/>
</dbReference>
<feature type="domain" description="Enoyl reductase (ER)" evidence="3">
    <location>
        <begin position="11"/>
        <end position="321"/>
    </location>
</feature>
<proteinExistence type="predicted"/>
<organism evidence="4 5">
    <name type="scientific">Albibacterium bauzanense</name>
    <dbReference type="NCBI Taxonomy" id="653929"/>
    <lineage>
        <taxon>Bacteria</taxon>
        <taxon>Pseudomonadati</taxon>
        <taxon>Bacteroidota</taxon>
        <taxon>Sphingobacteriia</taxon>
        <taxon>Sphingobacteriales</taxon>
        <taxon>Sphingobacteriaceae</taxon>
        <taxon>Albibacterium</taxon>
    </lineage>
</organism>
<comment type="caution">
    <text evidence="4">The sequence shown here is derived from an EMBL/GenBank/DDBJ whole genome shotgun (WGS) entry which is preliminary data.</text>
</comment>
<dbReference type="PANTHER" id="PTHR48106:SF8">
    <property type="entry name" value="OS02G0805600 PROTEIN"/>
    <property type="match status" value="1"/>
</dbReference>
<dbReference type="EMBL" id="SMGO01000002">
    <property type="protein sequence ID" value="TCK83553.1"/>
    <property type="molecule type" value="Genomic_DNA"/>
</dbReference>
<dbReference type="GO" id="GO:0016651">
    <property type="term" value="F:oxidoreductase activity, acting on NAD(P)H"/>
    <property type="evidence" value="ECO:0007669"/>
    <property type="project" value="TreeGrafter"/>
</dbReference>
<dbReference type="SUPFAM" id="SSF50129">
    <property type="entry name" value="GroES-like"/>
    <property type="match status" value="1"/>
</dbReference>
<dbReference type="SUPFAM" id="SSF51735">
    <property type="entry name" value="NAD(P)-binding Rossmann-fold domains"/>
    <property type="match status" value="1"/>
</dbReference>
<dbReference type="NCBIfam" id="TIGR02824">
    <property type="entry name" value="quinone_pig3"/>
    <property type="match status" value="1"/>
</dbReference>
<accession>A0A4R1M1Q2</accession>
<dbReference type="Pfam" id="PF08240">
    <property type="entry name" value="ADH_N"/>
    <property type="match status" value="1"/>
</dbReference>
<keyword evidence="2" id="KW-0560">Oxidoreductase</keyword>
<dbReference type="Gene3D" id="3.40.50.720">
    <property type="entry name" value="NAD(P)-binding Rossmann-like Domain"/>
    <property type="match status" value="1"/>
</dbReference>
<keyword evidence="5" id="KW-1185">Reference proteome</keyword>
<name>A0A4R1M1Q2_9SPHI</name>
<dbReference type="RefSeq" id="WP_317127334.1">
    <property type="nucleotide sequence ID" value="NZ_SMGO01000002.1"/>
</dbReference>
<dbReference type="Proteomes" id="UP000294616">
    <property type="component" value="Unassembled WGS sequence"/>
</dbReference>
<dbReference type="InterPro" id="IPR013149">
    <property type="entry name" value="ADH-like_C"/>
</dbReference>
<dbReference type="Pfam" id="PF00107">
    <property type="entry name" value="ADH_zinc_N"/>
    <property type="match status" value="1"/>
</dbReference>
<dbReference type="PANTHER" id="PTHR48106">
    <property type="entry name" value="QUINONE OXIDOREDUCTASE PIG3-RELATED"/>
    <property type="match status" value="1"/>
</dbReference>
<sequence length="323" mass="35790">MIRAIIYNEPGNAEVLRIVEREKPRCDSNEVLIKVFASGINKPDIFQRKGNYNAPDGIVQNILGLEVSGIIEECGIEVTRWKIGDQVCALLAGGGYSSYVVVDERHCLPKPLNLTFTEAATLPEVIFTVWHNVFQRGKLLPDDSILIHGGSGGIGVAAIQLARIFDHPVYVTAGNDDKCQKCIDLGASIAINYNTEDFEVVLGSNKVDVILDIIGGSYFEKNINILKPDGRLIYINAIKGANVHLNIGKIMKERLTISGSTLRNRNAQFKADLAREIEINVWPKIIAGLYKPIVYKSFPYKDVIMAHQLMESGTHFGKIVLDW</sequence>
<dbReference type="InterPro" id="IPR014189">
    <property type="entry name" value="Quinone_OxRdtase_PIG3"/>
</dbReference>
<reference evidence="4 5" key="1">
    <citation type="submission" date="2019-03" db="EMBL/GenBank/DDBJ databases">
        <title>Genomic Encyclopedia of Archaeal and Bacterial Type Strains, Phase II (KMG-II): from individual species to whole genera.</title>
        <authorList>
            <person name="Goeker M."/>
        </authorList>
    </citation>
    <scope>NUCLEOTIDE SEQUENCE [LARGE SCALE GENOMIC DNA]</scope>
    <source>
        <strain evidence="4 5">DSM 22554</strain>
    </source>
</reference>
<dbReference type="InterPro" id="IPR011032">
    <property type="entry name" value="GroES-like_sf"/>
</dbReference>
<dbReference type="AlphaFoldDB" id="A0A4R1M1Q2"/>
<evidence type="ECO:0000256" key="2">
    <source>
        <dbReference type="ARBA" id="ARBA00023002"/>
    </source>
</evidence>
<protein>
    <submittedName>
        <fullName evidence="4">Putative PIG3 family NAD(P)H quinone oxidoreductase</fullName>
    </submittedName>
</protein>
<dbReference type="SMART" id="SM00829">
    <property type="entry name" value="PKS_ER"/>
    <property type="match status" value="1"/>
</dbReference>
<evidence type="ECO:0000259" key="3">
    <source>
        <dbReference type="SMART" id="SM00829"/>
    </source>
</evidence>
<evidence type="ECO:0000256" key="1">
    <source>
        <dbReference type="ARBA" id="ARBA00022857"/>
    </source>
</evidence>
<dbReference type="GO" id="GO:0070402">
    <property type="term" value="F:NADPH binding"/>
    <property type="evidence" value="ECO:0007669"/>
    <property type="project" value="TreeGrafter"/>
</dbReference>
<dbReference type="InterPro" id="IPR020843">
    <property type="entry name" value="ER"/>
</dbReference>
<dbReference type="InterPro" id="IPR002364">
    <property type="entry name" value="Quin_OxRdtase/zeta-crystal_CS"/>
</dbReference>